<name>A0A318LF79_9PSEU</name>
<comment type="caution">
    <text evidence="2">The sequence shown here is derived from an EMBL/GenBank/DDBJ whole genome shotgun (WGS) entry which is preliminary data.</text>
</comment>
<dbReference type="EMBL" id="MASU01000027">
    <property type="protein sequence ID" value="PXY17490.1"/>
    <property type="molecule type" value="Genomic_DNA"/>
</dbReference>
<dbReference type="AlphaFoldDB" id="A0A318LF79"/>
<accession>A0A318LF79</accession>
<proteinExistence type="predicted"/>
<gene>
    <name evidence="2" type="ORF">BA062_37550</name>
</gene>
<evidence type="ECO:0000313" key="2">
    <source>
        <dbReference type="EMBL" id="PXY17490.1"/>
    </source>
</evidence>
<keyword evidence="1" id="KW-0812">Transmembrane</keyword>
<evidence type="ECO:0000313" key="3">
    <source>
        <dbReference type="Proteomes" id="UP000247892"/>
    </source>
</evidence>
<reference evidence="2 3" key="1">
    <citation type="submission" date="2016-07" db="EMBL/GenBank/DDBJ databases">
        <title>Draft genome sequence of Prauserella sp. YIM 121212, isolated from alkaline soil.</title>
        <authorList>
            <person name="Ruckert C."/>
            <person name="Albersmeier A."/>
            <person name="Jiang C.-L."/>
            <person name="Jiang Y."/>
            <person name="Kalinowski J."/>
            <person name="Schneider O."/>
            <person name="Winkler A."/>
            <person name="Zotchev S.B."/>
        </authorList>
    </citation>
    <scope>NUCLEOTIDE SEQUENCE [LARGE SCALE GENOMIC DNA]</scope>
    <source>
        <strain evidence="2 3">YIM 121212</strain>
    </source>
</reference>
<organism evidence="2 3">
    <name type="scientific">Prauserella flavalba</name>
    <dbReference type="NCBI Taxonomy" id="1477506"/>
    <lineage>
        <taxon>Bacteria</taxon>
        <taxon>Bacillati</taxon>
        <taxon>Actinomycetota</taxon>
        <taxon>Actinomycetes</taxon>
        <taxon>Pseudonocardiales</taxon>
        <taxon>Pseudonocardiaceae</taxon>
        <taxon>Prauserella</taxon>
    </lineage>
</organism>
<feature type="transmembrane region" description="Helical" evidence="1">
    <location>
        <begin position="29"/>
        <end position="50"/>
    </location>
</feature>
<feature type="transmembrane region" description="Helical" evidence="1">
    <location>
        <begin position="62"/>
        <end position="79"/>
    </location>
</feature>
<protein>
    <submittedName>
        <fullName evidence="2">Uncharacterized protein</fullName>
    </submittedName>
</protein>
<keyword evidence="3" id="KW-1185">Reference proteome</keyword>
<dbReference type="Proteomes" id="UP000247892">
    <property type="component" value="Unassembled WGS sequence"/>
</dbReference>
<keyword evidence="1" id="KW-0472">Membrane</keyword>
<keyword evidence="1" id="KW-1133">Transmembrane helix</keyword>
<evidence type="ECO:0000256" key="1">
    <source>
        <dbReference type="SAM" id="Phobius"/>
    </source>
</evidence>
<dbReference type="OrthoDB" id="166777at2"/>
<dbReference type="RefSeq" id="WP_110343989.1">
    <property type="nucleotide sequence ID" value="NZ_JBHVKT010000068.1"/>
</dbReference>
<feature type="transmembrane region" description="Helical" evidence="1">
    <location>
        <begin position="91"/>
        <end position="111"/>
    </location>
</feature>
<sequence length="169" mass="18089">MTRANFLNQQAAAEPATAPVRAWRWRRGILAATLSAAVVGVPTDVIDTLWFTRMTPVRWWEYPVLTLTAVLTGLWFAIVREAIDERGRSGVLGSSLLSAFAVGCPLCNKIVLGMLGVSGALGVWAPIQPALAGMSVAALGAAVLVRWRRRACTPAGCTADARVLQQPHQ</sequence>
<feature type="transmembrane region" description="Helical" evidence="1">
    <location>
        <begin position="123"/>
        <end position="145"/>
    </location>
</feature>